<dbReference type="SUPFAM" id="SSF52058">
    <property type="entry name" value="L domain-like"/>
    <property type="match status" value="2"/>
</dbReference>
<keyword evidence="4" id="KW-0433">Leucine-rich repeat</keyword>
<keyword evidence="12 14" id="KW-0472">Membrane</keyword>
<name>A0ABM1H0X4_SOLPN</name>
<dbReference type="InterPro" id="IPR003591">
    <property type="entry name" value="Leu-rich_rpt_typical-subtyp"/>
</dbReference>
<dbReference type="SUPFAM" id="SSF56112">
    <property type="entry name" value="Protein kinase-like (PK-like)"/>
    <property type="match status" value="2"/>
</dbReference>
<dbReference type="InterPro" id="IPR032675">
    <property type="entry name" value="LRR_dom_sf"/>
</dbReference>
<evidence type="ECO:0000313" key="17">
    <source>
        <dbReference type="Proteomes" id="UP000694930"/>
    </source>
</evidence>
<dbReference type="PROSITE" id="PS50011">
    <property type="entry name" value="PROTEIN_KINASE_DOM"/>
    <property type="match status" value="2"/>
</dbReference>
<dbReference type="PROSITE" id="PS00108">
    <property type="entry name" value="PROTEIN_KINASE_ST"/>
    <property type="match status" value="2"/>
</dbReference>
<dbReference type="Gene3D" id="3.80.10.10">
    <property type="entry name" value="Ribonuclease Inhibitor"/>
    <property type="match status" value="7"/>
</dbReference>
<sequence>MGRSSTLVFFLIIFILLLLHAKANNISTDEAALLVLKSHISNNIIATNWSSSVPVCGWIGITCSSRHHRVTALNISSMQLYGTIPPHLGNLSFLSSLDISNNTFHGDLPQELARLQRLKSINVTSNNFTGAIPSFLSLLPNLRFVHLSSNQFSGKIPSSLSNITKLQVLYLERNFLEGEIPREIGDLRYLTILDLQINQLSGSIPPSIFNITTMHVIALTGNNLTGNLPKTICDHLSNLEGLYLSKNSLHGVIPPNLEKCRKLQKLQLGENEFIGTLPRELANLTALTYLYLSDLHLEGEIPMEFGNLQKLHELDLALNELTGSVPHSIFNMSALQNIDFGENNLSGTLPSDLGRGMPNLEIFYCGGNDLSGFISASISNSSKLRQFDLSQNSFTGSIPKSLGNLEYLELLDLLWNNFVSDSTLSFLASLTNCRNLRALTLAGNPLDGVLPASVGNFSNSLQIFEAYSCKLKGVIPREIGNLTGLTRMSLFNNTLTGHIPNTVHGMSILQELYLLNNKIEGTIPDVVCNLKRLGALLLSKNHFSGSVPLCLGNITSLRILHLYNNKLDSRLPSNLGNLQDLIELDVSFNLFSGEIPMESGNLKAATHIDLSNNCFSGKMPSTLGGLDKLIHLSLTHNRLEGPIPESFGKMLSLEYLDLSYNNLSGQIPKSLEALVYLKYLNFSFNELSGEIPTGGPFTNVTSKSFLSDDALCGDSRFNVKPCPTKSTKKSRRKRVLTGLYILLGIGSLFMLTVGIVVLRLRNTKKNATQKDVSLVKGHERISYYELEQATEGFNEANLLGNGSFSRVYKGILKDGTLLAAKVFNVQLESAFKSFDTECEILRNLRHRNLTKVITSCSNLDFKALVLEYMPNGTLDKWLYSHNLFLNLLQRLDIMIDVASAMDYLHNGYSTPVVHCDLKPSNVLLDEEMVAHVSDFGIAKMFGAGEAFVQTRTIATIGYIAPEYGQDGIVSTSCDVYSFGIVMMETFTRTRPSDDIFTGDLSIQRWISDSFPGELHKVVDSNLLQPGDEQIAAKMQCLLSIMELALNCTLVRPDERISMNDALSALKKIRLQLVSSRHCSMSLCEGRALTRADMFTQSTLAECGLLAELEQVPIASPRASEPLDWMKALYGLKQAPRAWYGKITEFLIKSGSSKFKLIRKKTKEASLEAIRKILRYAKGTLDYGLFYMKGAPCKIIGYYDADYAGDHDTQRSTTGYIFNLGSATISWCSKRQPTVSLSTMEAEYRAGTMASQESTWLKQLMKDLHQPSNDIIPLYCDNLSAIHLAENLVFHARTKHVGVQDHFLREKVLQGEIEIKQIKPEEQVAGIFTKSLDNMEFIRFREALGMVERENKVEREELVIVMDRNYNLLFVVTIFILIHHHTSLATDEAALLSLKSHISNNILARNWSSSVPVCSWIGITCSSRHHRVTALDISSMQLHGTIPPSIGNLSFLSSLDISNNTFHGDLPVELARLQRLKFIDVSDNNFTGPIPSFLSLLLNLHSLILLRNQFSGEIPSSLSNLTKLQELVLDRNFLEGEIPRETGDLRYLTILDLQFNQLSGYIPSSIFNITTMQVIALTGNNLTGMLPKTICDHIPDLEGLYLGRNSLDGVIPPNLEKCRKLQILELSENEFAGTVPRELANLTTLTKLAMSALHLEGVIPMELANLKKLQALELARNEFTGSVPESIFNISALQTIDFGQNKFSGTLPSDLGRGIPNIELFLCGGNNLSGFISALISNSSKLKLLDLSNNSFTGLIPKSLGNLQYLEHLNLEINNFISDPSLSFLTSLTNCRKLRVLALGDSPLDGVLPASVGNFSNSLLIFAAPLCKLKGVIPKEISNLTGLTRMSLSNNELIGHIPNTVIGMLNLQQLYLFENKLEGSIPDIICSLKNLGALDLSDNHFSGSVPSCLGNITSLRELYLANNKLDSRLPSSLGSLQDIIVFNVSSNLLRGEIQLESGNLKAATLIDLSNNYFSGKIPSTLGSLDKLINLSIAHNRLEGPIPDSFGKMLSLEYLDLSYNNLSGEIPKSLEALVYLKHINFSFNKLSGEIPTGGAFANVTSQSFLSNDALCGDSRFNVKPCLTKSTKKSRRKRVLTALYILLGIGSLFTLSVGFVVLRLRNTKKSASQKDGSFVKGHKTISYYELEQATEGFNEANLLGNGSFSRIYKGILKDGIIFAAKVFNVQLEGAFKSFDTECEVLRNLRHRNLTKVITSCSNLDFKALVLEYMPNGTLDKWLYSHNLFLNLMQRLDIMIDVASAMDYLHNGYSMPVVHCDLKPSNVLLDEEMVAHVSDFGIAKMLGAGEAFVQTWTIATIGYIAPEYGQDGIVSTSCDVYSFGILMMETFTCTRPSDEIFTGDLSIQRWVNDSFPGEIHKVVDSNLVQPGD</sequence>
<dbReference type="SMART" id="SM00220">
    <property type="entry name" value="S_TKc"/>
    <property type="match status" value="2"/>
</dbReference>
<feature type="chain" id="PRO_5046607246" evidence="15">
    <location>
        <begin position="24"/>
        <end position="2384"/>
    </location>
</feature>
<keyword evidence="11 14" id="KW-1133">Transmembrane helix</keyword>
<feature type="transmembrane region" description="Helical" evidence="14">
    <location>
        <begin position="738"/>
        <end position="760"/>
    </location>
</feature>
<evidence type="ECO:0000256" key="2">
    <source>
        <dbReference type="ARBA" id="ARBA00008684"/>
    </source>
</evidence>
<dbReference type="InterPro" id="IPR013210">
    <property type="entry name" value="LRR_N_plant-typ"/>
</dbReference>
<evidence type="ECO:0000256" key="13">
    <source>
        <dbReference type="PROSITE-ProRule" id="PRU10141"/>
    </source>
</evidence>
<accession>A0ABM1H0X4</accession>
<feature type="signal peptide" evidence="15">
    <location>
        <begin position="1"/>
        <end position="23"/>
    </location>
</feature>
<dbReference type="Gene3D" id="1.10.510.10">
    <property type="entry name" value="Transferase(Phosphotransferase) domain 1"/>
    <property type="match status" value="2"/>
</dbReference>
<evidence type="ECO:0000256" key="12">
    <source>
        <dbReference type="ARBA" id="ARBA00023136"/>
    </source>
</evidence>
<feature type="domain" description="Protein kinase" evidence="16">
    <location>
        <begin position="793"/>
        <end position="1070"/>
    </location>
</feature>
<dbReference type="PROSITE" id="PS51450">
    <property type="entry name" value="LRR"/>
    <property type="match status" value="2"/>
</dbReference>
<evidence type="ECO:0000256" key="3">
    <source>
        <dbReference type="ARBA" id="ARBA00022527"/>
    </source>
</evidence>
<proteinExistence type="inferred from homology"/>
<protein>
    <submittedName>
        <fullName evidence="18">Uncharacterized protein LOC107022746</fullName>
    </submittedName>
</protein>
<evidence type="ECO:0000259" key="16">
    <source>
        <dbReference type="PROSITE" id="PS50011"/>
    </source>
</evidence>
<reference evidence="17" key="1">
    <citation type="journal article" date="2014" name="Nat. Genet.">
        <title>The genome of the stress-tolerant wild tomato species Solanum pennellii.</title>
        <authorList>
            <person name="Bolger A."/>
            <person name="Scossa F."/>
            <person name="Bolger M.E."/>
            <person name="Lanz C."/>
            <person name="Maumus F."/>
            <person name="Tohge T."/>
            <person name="Quesneville H."/>
            <person name="Alseekh S."/>
            <person name="Sorensen I."/>
            <person name="Lichtenstein G."/>
            <person name="Fich E.A."/>
            <person name="Conte M."/>
            <person name="Keller H."/>
            <person name="Schneeberger K."/>
            <person name="Schwacke R."/>
            <person name="Ofner I."/>
            <person name="Vrebalov J."/>
            <person name="Xu Y."/>
            <person name="Osorio S."/>
            <person name="Aflitos S.A."/>
            <person name="Schijlen E."/>
            <person name="Jimenez-Gomez J.M."/>
            <person name="Ryngajllo M."/>
            <person name="Kimura S."/>
            <person name="Kumar R."/>
            <person name="Koenig D."/>
            <person name="Headland L.R."/>
            <person name="Maloof J.N."/>
            <person name="Sinha N."/>
            <person name="van Ham R.C."/>
            <person name="Lankhorst R.K."/>
            <person name="Mao L."/>
            <person name="Vogel A."/>
            <person name="Arsova B."/>
            <person name="Panstruga R."/>
            <person name="Fei Z."/>
            <person name="Rose J.K."/>
            <person name="Zamir D."/>
            <person name="Carrari F."/>
            <person name="Giovannoni J.J."/>
            <person name="Weigel D."/>
            <person name="Usadel B."/>
            <person name="Fernie A.R."/>
        </authorList>
    </citation>
    <scope>NUCLEOTIDE SEQUENCE [LARGE SCALE GENOMIC DNA]</scope>
    <source>
        <strain evidence="17">cv. LA0716</strain>
    </source>
</reference>
<evidence type="ECO:0000256" key="9">
    <source>
        <dbReference type="ARBA" id="ARBA00022777"/>
    </source>
</evidence>
<feature type="domain" description="Protein kinase" evidence="16">
    <location>
        <begin position="2150"/>
        <end position="2384"/>
    </location>
</feature>
<evidence type="ECO:0000256" key="1">
    <source>
        <dbReference type="ARBA" id="ARBA00004370"/>
    </source>
</evidence>
<dbReference type="GeneID" id="107022746"/>
<dbReference type="RefSeq" id="XP_015078823.2">
    <property type="nucleotide sequence ID" value="XM_015223337.2"/>
</dbReference>
<evidence type="ECO:0000256" key="8">
    <source>
        <dbReference type="ARBA" id="ARBA00022741"/>
    </source>
</evidence>
<comment type="subcellular location">
    <subcellularLocation>
        <location evidence="1">Membrane</location>
    </subcellularLocation>
</comment>
<evidence type="ECO:0000313" key="18">
    <source>
        <dbReference type="RefSeq" id="XP_015078823.2"/>
    </source>
</evidence>
<reference evidence="18" key="2">
    <citation type="submission" date="2025-08" db="UniProtKB">
        <authorList>
            <consortium name="RefSeq"/>
        </authorList>
    </citation>
    <scope>IDENTIFICATION</scope>
</reference>
<dbReference type="InterPro" id="IPR001611">
    <property type="entry name" value="Leu-rich_rpt"/>
</dbReference>
<dbReference type="Pfam" id="PF07714">
    <property type="entry name" value="PK_Tyr_Ser-Thr"/>
    <property type="match status" value="1"/>
</dbReference>
<dbReference type="Pfam" id="PF00069">
    <property type="entry name" value="Pkinase"/>
    <property type="match status" value="1"/>
</dbReference>
<gene>
    <name evidence="18" type="primary">LOC107022746</name>
</gene>
<dbReference type="InterPro" id="IPR051809">
    <property type="entry name" value="Plant_receptor-like_S/T_kinase"/>
</dbReference>
<organism evidence="17 18">
    <name type="scientific">Solanum pennellii</name>
    <name type="common">Tomato</name>
    <name type="synonym">Lycopersicon pennellii</name>
    <dbReference type="NCBI Taxonomy" id="28526"/>
    <lineage>
        <taxon>Eukaryota</taxon>
        <taxon>Viridiplantae</taxon>
        <taxon>Streptophyta</taxon>
        <taxon>Embryophyta</taxon>
        <taxon>Tracheophyta</taxon>
        <taxon>Spermatophyta</taxon>
        <taxon>Magnoliopsida</taxon>
        <taxon>eudicotyledons</taxon>
        <taxon>Gunneridae</taxon>
        <taxon>Pentapetalae</taxon>
        <taxon>asterids</taxon>
        <taxon>lamiids</taxon>
        <taxon>Solanales</taxon>
        <taxon>Solanaceae</taxon>
        <taxon>Solanoideae</taxon>
        <taxon>Solaneae</taxon>
        <taxon>Solanum</taxon>
        <taxon>Solanum subgen. Lycopersicon</taxon>
    </lineage>
</organism>
<evidence type="ECO:0000256" key="10">
    <source>
        <dbReference type="ARBA" id="ARBA00022840"/>
    </source>
</evidence>
<dbReference type="Gene3D" id="3.30.200.20">
    <property type="entry name" value="Phosphorylase Kinase, domain 1"/>
    <property type="match status" value="2"/>
</dbReference>
<evidence type="ECO:0000256" key="7">
    <source>
        <dbReference type="ARBA" id="ARBA00022737"/>
    </source>
</evidence>
<dbReference type="SMART" id="SM00369">
    <property type="entry name" value="LRR_TYP"/>
    <property type="match status" value="17"/>
</dbReference>
<keyword evidence="3" id="KW-0723">Serine/threonine-protein kinase</keyword>
<dbReference type="InterPro" id="IPR017441">
    <property type="entry name" value="Protein_kinase_ATP_BS"/>
</dbReference>
<feature type="binding site" evidence="13">
    <location>
        <position position="832"/>
    </location>
    <ligand>
        <name>ATP</name>
        <dbReference type="ChEBI" id="CHEBI:30616"/>
    </ligand>
</feature>
<dbReference type="Proteomes" id="UP000694930">
    <property type="component" value="Chromosome 6"/>
</dbReference>
<keyword evidence="5" id="KW-0808">Transferase</keyword>
<evidence type="ECO:0000256" key="14">
    <source>
        <dbReference type="SAM" id="Phobius"/>
    </source>
</evidence>
<dbReference type="SUPFAM" id="SSF52047">
    <property type="entry name" value="RNI-like"/>
    <property type="match status" value="2"/>
</dbReference>
<feature type="binding site" evidence="13">
    <location>
        <position position="2178"/>
    </location>
    <ligand>
        <name>ATP</name>
        <dbReference type="ChEBI" id="CHEBI:30616"/>
    </ligand>
</feature>
<dbReference type="PANTHER" id="PTHR27008:SF569">
    <property type="entry name" value="PROTEIN KINASE DOMAIN-CONTAINING PROTEIN"/>
    <property type="match status" value="1"/>
</dbReference>
<evidence type="ECO:0000256" key="15">
    <source>
        <dbReference type="SAM" id="SignalP"/>
    </source>
</evidence>
<dbReference type="Pfam" id="PF13855">
    <property type="entry name" value="LRR_8"/>
    <property type="match status" value="3"/>
</dbReference>
<keyword evidence="7" id="KW-0677">Repeat</keyword>
<dbReference type="InterPro" id="IPR008271">
    <property type="entry name" value="Ser/Thr_kinase_AS"/>
</dbReference>
<keyword evidence="6 14" id="KW-0812">Transmembrane</keyword>
<dbReference type="Pfam" id="PF08263">
    <property type="entry name" value="LRRNT_2"/>
    <property type="match status" value="2"/>
</dbReference>
<evidence type="ECO:0000256" key="5">
    <source>
        <dbReference type="ARBA" id="ARBA00022679"/>
    </source>
</evidence>
<dbReference type="PROSITE" id="PS00107">
    <property type="entry name" value="PROTEIN_KINASE_ATP"/>
    <property type="match status" value="2"/>
</dbReference>
<dbReference type="PANTHER" id="PTHR27008">
    <property type="entry name" value="OS04G0122200 PROTEIN"/>
    <property type="match status" value="1"/>
</dbReference>
<dbReference type="InterPro" id="IPR011009">
    <property type="entry name" value="Kinase-like_dom_sf"/>
</dbReference>
<evidence type="ECO:0000256" key="11">
    <source>
        <dbReference type="ARBA" id="ARBA00022989"/>
    </source>
</evidence>
<dbReference type="Pfam" id="PF00560">
    <property type="entry name" value="LRR_1"/>
    <property type="match status" value="11"/>
</dbReference>
<dbReference type="CDD" id="cd09272">
    <property type="entry name" value="RNase_HI_RT_Ty1"/>
    <property type="match status" value="1"/>
</dbReference>
<feature type="transmembrane region" description="Helical" evidence="14">
    <location>
        <begin position="2092"/>
        <end position="2115"/>
    </location>
</feature>
<keyword evidence="8 13" id="KW-0547">Nucleotide-binding</keyword>
<keyword evidence="15" id="KW-0732">Signal</keyword>
<evidence type="ECO:0000256" key="4">
    <source>
        <dbReference type="ARBA" id="ARBA00022614"/>
    </source>
</evidence>
<dbReference type="InterPro" id="IPR001245">
    <property type="entry name" value="Ser-Thr/Tyr_kinase_cat_dom"/>
</dbReference>
<keyword evidence="9" id="KW-0418">Kinase</keyword>
<evidence type="ECO:0000256" key="6">
    <source>
        <dbReference type="ARBA" id="ARBA00022692"/>
    </source>
</evidence>
<dbReference type="InterPro" id="IPR000719">
    <property type="entry name" value="Prot_kinase_dom"/>
</dbReference>
<comment type="similarity">
    <text evidence="2">Belongs to the protein kinase superfamily. Ser/Thr protein kinase family.</text>
</comment>
<keyword evidence="10 13" id="KW-0067">ATP-binding</keyword>
<keyword evidence="17" id="KW-1185">Reference proteome</keyword>